<dbReference type="InterPro" id="IPR037053">
    <property type="entry name" value="Phage_tail_collar_dom_sf"/>
</dbReference>
<protein>
    <submittedName>
        <fullName evidence="2">Microcystin-dependent protein</fullName>
    </submittedName>
</protein>
<dbReference type="SUPFAM" id="SSF88874">
    <property type="entry name" value="Receptor-binding domain of short tail fibre protein gp12"/>
    <property type="match status" value="1"/>
</dbReference>
<organism evidence="2 3">
    <name type="scientific">Neolewinella aquimaris</name>
    <dbReference type="NCBI Taxonomy" id="1835722"/>
    <lineage>
        <taxon>Bacteria</taxon>
        <taxon>Pseudomonadati</taxon>
        <taxon>Bacteroidota</taxon>
        <taxon>Saprospiria</taxon>
        <taxon>Saprospirales</taxon>
        <taxon>Lewinellaceae</taxon>
        <taxon>Neolewinella</taxon>
    </lineage>
</organism>
<reference evidence="2 3" key="1">
    <citation type="submission" date="2020-08" db="EMBL/GenBank/DDBJ databases">
        <title>Genomic Encyclopedia of Type Strains, Phase IV (KMG-IV): sequencing the most valuable type-strain genomes for metagenomic binning, comparative biology and taxonomic classification.</title>
        <authorList>
            <person name="Goeker M."/>
        </authorList>
    </citation>
    <scope>NUCLEOTIDE SEQUENCE [LARGE SCALE GENOMIC DNA]</scope>
    <source>
        <strain evidence="2 3">DSM 105137</strain>
    </source>
</reference>
<gene>
    <name evidence="2" type="ORF">GGR28_003601</name>
</gene>
<dbReference type="RefSeq" id="WP_183497188.1">
    <property type="nucleotide sequence ID" value="NZ_JACIFF010000011.1"/>
</dbReference>
<dbReference type="EMBL" id="JACIFF010000011">
    <property type="protein sequence ID" value="MBB4080960.1"/>
    <property type="molecule type" value="Genomic_DNA"/>
</dbReference>
<evidence type="ECO:0000313" key="3">
    <source>
        <dbReference type="Proteomes" id="UP000576209"/>
    </source>
</evidence>
<sequence>MEPFIAMIVGFGGNFAPRGWALCEGQLLPISQNTALFSLLGTTYGGDGRTTFALPDLRGRFPIHPGNGPGLTPIRLGEKGGRETVTLTAAMMPAHNHAASFNLGQGIGTSAAGDGEYLAFNAAGETIFTSTVPNNNSKLGSDSVSVEDTGSGQDFAIRNPYLAINMIIALQGVFPSRS</sequence>
<accession>A0A840E7E5</accession>
<evidence type="ECO:0000259" key="1">
    <source>
        <dbReference type="Pfam" id="PF07484"/>
    </source>
</evidence>
<evidence type="ECO:0000313" key="2">
    <source>
        <dbReference type="EMBL" id="MBB4080960.1"/>
    </source>
</evidence>
<dbReference type="InterPro" id="IPR011083">
    <property type="entry name" value="Phage_tail_collar_dom"/>
</dbReference>
<comment type="caution">
    <text evidence="2">The sequence shown here is derived from an EMBL/GenBank/DDBJ whole genome shotgun (WGS) entry which is preliminary data.</text>
</comment>
<feature type="domain" description="Phage tail collar" evidence="1">
    <location>
        <begin position="7"/>
        <end position="62"/>
    </location>
</feature>
<dbReference type="Pfam" id="PF07484">
    <property type="entry name" value="Collar"/>
    <property type="match status" value="1"/>
</dbReference>
<dbReference type="Proteomes" id="UP000576209">
    <property type="component" value="Unassembled WGS sequence"/>
</dbReference>
<dbReference type="AlphaFoldDB" id="A0A840E7E5"/>
<keyword evidence="3" id="KW-1185">Reference proteome</keyword>
<proteinExistence type="predicted"/>
<dbReference type="Gene3D" id="3.90.1340.10">
    <property type="entry name" value="Phage tail collar domain"/>
    <property type="match status" value="1"/>
</dbReference>
<name>A0A840E7E5_9BACT</name>